<dbReference type="RefSeq" id="XP_071914836.1">
    <property type="nucleotide sequence ID" value="XM_072058735.1"/>
</dbReference>
<proteinExistence type="predicted"/>
<feature type="chain" id="PRO_5046771193" evidence="2">
    <location>
        <begin position="28"/>
        <end position="151"/>
    </location>
</feature>
<sequence>MASVRFAGLIIGFIIVSLALKYSTACAHEGSRRKGKWVAGIAPQGHAPSKNDLSEETSAAKVVNIAGRKGLRGSEMQVDKLSNTERENKLGYDKRKISGASQKSRASSSHEDASKAFLEAADEVVNLMRKDYGVKDHPRHRPPINNHEPTD</sequence>
<gene>
    <name evidence="4" type="primary">LOC140010995</name>
</gene>
<evidence type="ECO:0000313" key="3">
    <source>
        <dbReference type="Proteomes" id="UP001652660"/>
    </source>
</evidence>
<keyword evidence="3" id="KW-1185">Reference proteome</keyword>
<feature type="signal peptide" evidence="2">
    <location>
        <begin position="1"/>
        <end position="27"/>
    </location>
</feature>
<feature type="region of interest" description="Disordered" evidence="1">
    <location>
        <begin position="73"/>
        <end position="114"/>
    </location>
</feature>
<keyword evidence="2" id="KW-0732">Signal</keyword>
<organism evidence="3 4">
    <name type="scientific">Coffea arabica</name>
    <name type="common">Arabian coffee</name>
    <dbReference type="NCBI Taxonomy" id="13443"/>
    <lineage>
        <taxon>Eukaryota</taxon>
        <taxon>Viridiplantae</taxon>
        <taxon>Streptophyta</taxon>
        <taxon>Embryophyta</taxon>
        <taxon>Tracheophyta</taxon>
        <taxon>Spermatophyta</taxon>
        <taxon>Magnoliopsida</taxon>
        <taxon>eudicotyledons</taxon>
        <taxon>Gunneridae</taxon>
        <taxon>Pentapetalae</taxon>
        <taxon>asterids</taxon>
        <taxon>lamiids</taxon>
        <taxon>Gentianales</taxon>
        <taxon>Rubiaceae</taxon>
        <taxon>Ixoroideae</taxon>
        <taxon>Gardenieae complex</taxon>
        <taxon>Bertiereae - Coffeeae clade</taxon>
        <taxon>Coffeeae</taxon>
        <taxon>Coffea</taxon>
    </lineage>
</organism>
<evidence type="ECO:0000313" key="4">
    <source>
        <dbReference type="RefSeq" id="XP_071914836.1"/>
    </source>
</evidence>
<accession>A0ABM4V5N9</accession>
<feature type="compositionally biased region" description="Low complexity" evidence="1">
    <location>
        <begin position="98"/>
        <end position="107"/>
    </location>
</feature>
<reference evidence="4" key="1">
    <citation type="submission" date="2025-08" db="UniProtKB">
        <authorList>
            <consortium name="RefSeq"/>
        </authorList>
    </citation>
    <scope>IDENTIFICATION</scope>
    <source>
        <tissue evidence="4">Leaves</tissue>
    </source>
</reference>
<dbReference type="PANTHER" id="PTHR36313:SF7">
    <property type="entry name" value="OS09G0474600 PROTEIN"/>
    <property type="match status" value="1"/>
</dbReference>
<dbReference type="PANTHER" id="PTHR36313">
    <property type="entry name" value="ROOT MERISTEM GROWTH FACTOR 2"/>
    <property type="match status" value="1"/>
</dbReference>
<evidence type="ECO:0000256" key="1">
    <source>
        <dbReference type="SAM" id="MobiDB-lite"/>
    </source>
</evidence>
<feature type="region of interest" description="Disordered" evidence="1">
    <location>
        <begin position="129"/>
        <end position="151"/>
    </location>
</feature>
<dbReference type="InterPro" id="IPR038804">
    <property type="entry name" value="RGF3"/>
</dbReference>
<name>A0ABM4V5N9_COFAR</name>
<evidence type="ECO:0000256" key="2">
    <source>
        <dbReference type="SAM" id="SignalP"/>
    </source>
</evidence>
<protein>
    <submittedName>
        <fullName evidence="4">Uncharacterized protein</fullName>
    </submittedName>
</protein>
<feature type="compositionally biased region" description="Basic and acidic residues" evidence="1">
    <location>
        <begin position="82"/>
        <end position="96"/>
    </location>
</feature>
<dbReference type="Proteomes" id="UP001652660">
    <property type="component" value="Chromosome 7e"/>
</dbReference>
<dbReference type="GeneID" id="140010995"/>